<dbReference type="NCBIfam" id="NF005012">
    <property type="entry name" value="PRK06411.1"/>
    <property type="match status" value="1"/>
</dbReference>
<dbReference type="AlphaFoldDB" id="D7E6H8"/>
<dbReference type="STRING" id="644295.Metev_0272"/>
<keyword evidence="4 10" id="KW-0004">4Fe-4S</keyword>
<dbReference type="PANTHER" id="PTHR11995:SF14">
    <property type="entry name" value="NADH DEHYDROGENASE [UBIQUINONE] IRON-SULFUR PROTEIN 7, MITOCHONDRIAL"/>
    <property type="match status" value="1"/>
</dbReference>
<dbReference type="FunFam" id="3.40.50.12280:FF:000006">
    <property type="entry name" value="NADH-ubiquinone oxidoreductase 20 kDa subunit,mitochondrial"/>
    <property type="match status" value="1"/>
</dbReference>
<evidence type="ECO:0000256" key="7">
    <source>
        <dbReference type="ARBA" id="ARBA00023002"/>
    </source>
</evidence>
<dbReference type="GO" id="GO:0008137">
    <property type="term" value="F:NADH dehydrogenase (ubiquinone) activity"/>
    <property type="evidence" value="ECO:0007669"/>
    <property type="project" value="InterPro"/>
</dbReference>
<evidence type="ECO:0000259" key="12">
    <source>
        <dbReference type="Pfam" id="PF01058"/>
    </source>
</evidence>
<dbReference type="Gene3D" id="3.40.50.12280">
    <property type="match status" value="1"/>
</dbReference>
<gene>
    <name evidence="13" type="ordered locus">Metev_0272</name>
</gene>
<dbReference type="InterPro" id="IPR006137">
    <property type="entry name" value="NADH_UbQ_OxRdtase-like_20kDa"/>
</dbReference>
<evidence type="ECO:0000256" key="8">
    <source>
        <dbReference type="ARBA" id="ARBA00023004"/>
    </source>
</evidence>
<name>D7E6H8_METEZ</name>
<feature type="compositionally biased region" description="Polar residues" evidence="11">
    <location>
        <begin position="1"/>
        <end position="12"/>
    </location>
</feature>
<dbReference type="GO" id="GO:0051539">
    <property type="term" value="F:4 iron, 4 sulfur cluster binding"/>
    <property type="evidence" value="ECO:0007669"/>
    <property type="project" value="UniProtKB-KW"/>
</dbReference>
<comment type="similarity">
    <text evidence="2 10">Belongs to the complex I 20 kDa subunit family.</text>
</comment>
<accession>D7E6H8</accession>
<keyword evidence="9 10" id="KW-0411">Iron-sulfur</keyword>
<dbReference type="GO" id="GO:0009060">
    <property type="term" value="P:aerobic respiration"/>
    <property type="evidence" value="ECO:0007669"/>
    <property type="project" value="TreeGrafter"/>
</dbReference>
<comment type="cofactor">
    <cofactor evidence="1">
        <name>[4Fe-4S] cluster</name>
        <dbReference type="ChEBI" id="CHEBI:49883"/>
    </cofactor>
</comment>
<dbReference type="HOGENOM" id="CLU_055737_7_3_2"/>
<keyword evidence="14" id="KW-1185">Reference proteome</keyword>
<evidence type="ECO:0000256" key="2">
    <source>
        <dbReference type="ARBA" id="ARBA00009173"/>
    </source>
</evidence>
<keyword evidence="3" id="KW-0813">Transport</keyword>
<organism evidence="13 14">
    <name type="scientific">Methanohalobium evestigatum (strain ATCC BAA-1072 / DSM 3721 / NBRC 107634 / OCM 161 / Z-7303)</name>
    <dbReference type="NCBI Taxonomy" id="644295"/>
    <lineage>
        <taxon>Archaea</taxon>
        <taxon>Methanobacteriati</taxon>
        <taxon>Methanobacteriota</taxon>
        <taxon>Stenosarchaea group</taxon>
        <taxon>Methanomicrobia</taxon>
        <taxon>Methanosarcinales</taxon>
        <taxon>Methanosarcinaceae</taxon>
        <taxon>Methanohalobium</taxon>
    </lineage>
</organism>
<keyword evidence="6" id="KW-0249">Electron transport</keyword>
<dbReference type="GO" id="GO:0046872">
    <property type="term" value="F:metal ion binding"/>
    <property type="evidence" value="ECO:0007669"/>
    <property type="project" value="UniProtKB-KW"/>
</dbReference>
<feature type="region of interest" description="Disordered" evidence="11">
    <location>
        <begin position="1"/>
        <end position="21"/>
    </location>
</feature>
<keyword evidence="10" id="KW-0520">NAD</keyword>
<evidence type="ECO:0000256" key="6">
    <source>
        <dbReference type="ARBA" id="ARBA00022982"/>
    </source>
</evidence>
<dbReference type="EC" id="1.6.99.5" evidence="13"/>
<protein>
    <submittedName>
        <fullName evidence="13">NADH-quinone oxidoreductase, B subunit</fullName>
        <ecNumber evidence="13">1.6.99.5</ecNumber>
    </submittedName>
</protein>
<evidence type="ECO:0000256" key="10">
    <source>
        <dbReference type="RuleBase" id="RU004464"/>
    </source>
</evidence>
<dbReference type="HAMAP" id="MF_01356">
    <property type="entry name" value="NDH1_NuoB"/>
    <property type="match status" value="1"/>
</dbReference>
<keyword evidence="8 10" id="KW-0408">Iron</keyword>
<feature type="domain" description="NADH:ubiquinone oxidoreductase-like 20kDa subunit" evidence="12">
    <location>
        <begin position="63"/>
        <end position="172"/>
    </location>
</feature>
<evidence type="ECO:0000256" key="4">
    <source>
        <dbReference type="ARBA" id="ARBA00022485"/>
    </source>
</evidence>
<dbReference type="GO" id="GO:0048038">
    <property type="term" value="F:quinone binding"/>
    <property type="evidence" value="ECO:0007669"/>
    <property type="project" value="InterPro"/>
</dbReference>
<evidence type="ECO:0000256" key="9">
    <source>
        <dbReference type="ARBA" id="ARBA00023014"/>
    </source>
</evidence>
<evidence type="ECO:0000256" key="3">
    <source>
        <dbReference type="ARBA" id="ARBA00022448"/>
    </source>
</evidence>
<dbReference type="GO" id="GO:0016491">
    <property type="term" value="F:oxidoreductase activity"/>
    <property type="evidence" value="ECO:0007669"/>
    <property type="project" value="UniProtKB-KW"/>
</dbReference>
<dbReference type="RefSeq" id="WP_013193768.1">
    <property type="nucleotide sequence ID" value="NC_014253.1"/>
</dbReference>
<dbReference type="KEGG" id="mev:Metev_0272"/>
<evidence type="ECO:0000313" key="13">
    <source>
        <dbReference type="EMBL" id="ADI73200.1"/>
    </source>
</evidence>
<dbReference type="Pfam" id="PF01058">
    <property type="entry name" value="Oxidored_q6"/>
    <property type="match status" value="1"/>
</dbReference>
<sequence>MVNEMNTNTNNDAGKPSGELEIPGVITTNSNAISEFLKKTKVQDIINWGRKNSLWFMTQPMGCCGVEMIATGCAHYDTDRFGIIPRNSPRQADVMIISGYVTKKYFPALKKVYEQMPSPKWVIAMGDCAISGGPFYESYSTVQNIDEIFPIDVYIPGCPPRPEALIQGFVELQKKITAKKDNAAMYGEA</sequence>
<dbReference type="SUPFAM" id="SSF56770">
    <property type="entry name" value="HydA/Nqo6-like"/>
    <property type="match status" value="1"/>
</dbReference>
<evidence type="ECO:0000256" key="1">
    <source>
        <dbReference type="ARBA" id="ARBA00001966"/>
    </source>
</evidence>
<dbReference type="EMBL" id="CP002069">
    <property type="protein sequence ID" value="ADI73200.1"/>
    <property type="molecule type" value="Genomic_DNA"/>
</dbReference>
<evidence type="ECO:0000256" key="5">
    <source>
        <dbReference type="ARBA" id="ARBA00022723"/>
    </source>
</evidence>
<dbReference type="NCBIfam" id="TIGR01957">
    <property type="entry name" value="nuoB_fam"/>
    <property type="match status" value="1"/>
</dbReference>
<dbReference type="PANTHER" id="PTHR11995">
    <property type="entry name" value="NADH DEHYDROGENASE"/>
    <property type="match status" value="1"/>
</dbReference>
<dbReference type="GO" id="GO:0045271">
    <property type="term" value="C:respiratory chain complex I"/>
    <property type="evidence" value="ECO:0007669"/>
    <property type="project" value="TreeGrafter"/>
</dbReference>
<keyword evidence="5 10" id="KW-0479">Metal-binding</keyword>
<dbReference type="InterPro" id="IPR006138">
    <property type="entry name" value="NADH_UQ_OxRdtase_20Kd_su"/>
</dbReference>
<dbReference type="Proteomes" id="UP000000391">
    <property type="component" value="Chromosome"/>
</dbReference>
<dbReference type="GeneID" id="9345885"/>
<reference evidence="13 14" key="1">
    <citation type="submission" date="2010-06" db="EMBL/GenBank/DDBJ databases">
        <title>Complete sequence chromosome of Methanohalobium evestigatum Z-7303.</title>
        <authorList>
            <consortium name="US DOE Joint Genome Institute"/>
            <person name="Lucas S."/>
            <person name="Copeland A."/>
            <person name="Lapidus A."/>
            <person name="Cheng J.-F."/>
            <person name="Bruce D."/>
            <person name="Goodwin L."/>
            <person name="Pitluck S."/>
            <person name="Saunders E."/>
            <person name="Detter J.C."/>
            <person name="Han C."/>
            <person name="Tapia R."/>
            <person name="Land M."/>
            <person name="Hauser L."/>
            <person name="Kyrpides N."/>
            <person name="Mikhailova N."/>
            <person name="Sieprawska-Lupa M."/>
            <person name="Whitman W.B."/>
            <person name="Anderson I."/>
            <person name="Woyke T."/>
        </authorList>
    </citation>
    <scope>NUCLEOTIDE SEQUENCE [LARGE SCALE GENOMIC DNA]</scope>
    <source>
        <strain evidence="14">ATCC BAA-1072 / DSM 3721 / NBRC 107634 / OCM 161 / Z-7303</strain>
    </source>
</reference>
<keyword evidence="7 13" id="KW-0560">Oxidoreductase</keyword>
<proteinExistence type="inferred from homology"/>
<evidence type="ECO:0000313" key="14">
    <source>
        <dbReference type="Proteomes" id="UP000000391"/>
    </source>
</evidence>
<evidence type="ECO:0000256" key="11">
    <source>
        <dbReference type="SAM" id="MobiDB-lite"/>
    </source>
</evidence>
<dbReference type="GO" id="GO:0015990">
    <property type="term" value="P:electron transport coupled proton transport"/>
    <property type="evidence" value="ECO:0007669"/>
    <property type="project" value="TreeGrafter"/>
</dbReference>